<dbReference type="RefSeq" id="WP_183096835.1">
    <property type="nucleotide sequence ID" value="NZ_CP014137.1"/>
</dbReference>
<dbReference type="AlphaFoldDB" id="A0A0G4JRK8"/>
<evidence type="ECO:0008006" key="3">
    <source>
        <dbReference type="Google" id="ProtNLM"/>
    </source>
</evidence>
<name>A0A0G4JRK8_9GAMM</name>
<dbReference type="EMBL" id="CGIG01000001">
    <property type="protein sequence ID" value="CPR14542.1"/>
    <property type="molecule type" value="Genomic_DNA"/>
</dbReference>
<reference evidence="2" key="1">
    <citation type="submission" date="2015-01" db="EMBL/GenBank/DDBJ databases">
        <authorList>
            <person name="Paterson Steve"/>
        </authorList>
    </citation>
    <scope>NUCLEOTIDE SEQUENCE [LARGE SCALE GENOMIC DNA]</scope>
    <source>
        <strain evidence="2">OBR1</strain>
    </source>
</reference>
<proteinExistence type="predicted"/>
<keyword evidence="2" id="KW-1185">Reference proteome</keyword>
<dbReference type="Proteomes" id="UP000044377">
    <property type="component" value="Unassembled WGS sequence"/>
</dbReference>
<evidence type="ECO:0000313" key="1">
    <source>
        <dbReference type="EMBL" id="CPR14542.1"/>
    </source>
</evidence>
<organism evidence="1 2">
    <name type="scientific">Brenneria goodwinii</name>
    <dbReference type="NCBI Taxonomy" id="1109412"/>
    <lineage>
        <taxon>Bacteria</taxon>
        <taxon>Pseudomonadati</taxon>
        <taxon>Pseudomonadota</taxon>
        <taxon>Gammaproteobacteria</taxon>
        <taxon>Enterobacterales</taxon>
        <taxon>Pectobacteriaceae</taxon>
        <taxon>Brenneria</taxon>
    </lineage>
</organism>
<accession>A0A0G4JRK8</accession>
<sequence length="61" mass="6886">MQTKTANSGRLAVIIETDTLSEADIVAYCREKGLYPEQITQWKQTFLQVPSVDDRVALKQS</sequence>
<gene>
    <name evidence="1" type="ORF">BN1221_00957c</name>
</gene>
<protein>
    <recommendedName>
        <fullName evidence="3">Transposase</fullName>
    </recommendedName>
</protein>
<dbReference type="GeneID" id="70909830"/>
<evidence type="ECO:0000313" key="2">
    <source>
        <dbReference type="Proteomes" id="UP000044377"/>
    </source>
</evidence>